<dbReference type="PIRSF" id="PIRSF000303">
    <property type="entry name" value="Glutathion_perox"/>
    <property type="match status" value="1"/>
</dbReference>
<dbReference type="CDD" id="cd00340">
    <property type="entry name" value="GSH_Peroxidase"/>
    <property type="match status" value="1"/>
</dbReference>
<reference evidence="7" key="1">
    <citation type="submission" date="2021-01" db="EMBL/GenBank/DDBJ databases">
        <title>Whole genome shotgun sequence of Demequina activiva NBRC 110675.</title>
        <authorList>
            <person name="Komaki H."/>
            <person name="Tamura T."/>
        </authorList>
    </citation>
    <scope>NUCLEOTIDE SEQUENCE</scope>
    <source>
        <strain evidence="7">NBRC 110675</strain>
    </source>
</reference>
<keyword evidence="3 5" id="KW-0560">Oxidoreductase</keyword>
<dbReference type="SUPFAM" id="SSF52833">
    <property type="entry name" value="Thioredoxin-like"/>
    <property type="match status" value="1"/>
</dbReference>
<evidence type="ECO:0000259" key="6">
    <source>
        <dbReference type="PROSITE" id="PS51352"/>
    </source>
</evidence>
<dbReference type="AlphaFoldDB" id="A0A919Q2K9"/>
<dbReference type="FunFam" id="3.40.30.10:FF:000010">
    <property type="entry name" value="Glutathione peroxidase"/>
    <property type="match status" value="1"/>
</dbReference>
<dbReference type="PROSITE" id="PS51352">
    <property type="entry name" value="THIOREDOXIN_2"/>
    <property type="match status" value="1"/>
</dbReference>
<dbReference type="PROSITE" id="PS00763">
    <property type="entry name" value="GLUTATHIONE_PEROXID_2"/>
    <property type="match status" value="1"/>
</dbReference>
<comment type="caution">
    <text evidence="7">The sequence shown here is derived from an EMBL/GenBank/DDBJ whole genome shotgun (WGS) entry which is preliminary data.</text>
</comment>
<accession>A0A919Q2K9</accession>
<dbReference type="InterPro" id="IPR036249">
    <property type="entry name" value="Thioredoxin-like_sf"/>
</dbReference>
<evidence type="ECO:0000256" key="5">
    <source>
        <dbReference type="RuleBase" id="RU000499"/>
    </source>
</evidence>
<dbReference type="PANTHER" id="PTHR11592:SF78">
    <property type="entry name" value="GLUTATHIONE PEROXIDASE"/>
    <property type="match status" value="1"/>
</dbReference>
<sequence length="160" mass="17606">MPTLTDFTATALTGEERDLAEFSGDVVLVVNTASKCGFAPQFEGLEALQQRFQDRGFTVLGFPSNQFKQELSDADDVAEYCQKNYGVTFPMFATIDVNGRKAHPVYRWLRSEAGGTLGSAIKWNFTKFLVGRDGHVLKRYGSNVEPEQIAADISAALDAQ</sequence>
<dbReference type="Gene3D" id="3.40.30.10">
    <property type="entry name" value="Glutaredoxin"/>
    <property type="match status" value="1"/>
</dbReference>
<gene>
    <name evidence="7" type="primary">bsaA</name>
    <name evidence="7" type="ORF">Dac01nite_18390</name>
</gene>
<evidence type="ECO:0000256" key="3">
    <source>
        <dbReference type="ARBA" id="ARBA00023002"/>
    </source>
</evidence>
<dbReference type="Proteomes" id="UP000652354">
    <property type="component" value="Unassembled WGS sequence"/>
</dbReference>
<dbReference type="PANTHER" id="PTHR11592">
    <property type="entry name" value="GLUTATHIONE PEROXIDASE"/>
    <property type="match status" value="1"/>
</dbReference>
<keyword evidence="8" id="KW-1185">Reference proteome</keyword>
<organism evidence="7 8">
    <name type="scientific">Demequina activiva</name>
    <dbReference type="NCBI Taxonomy" id="1582364"/>
    <lineage>
        <taxon>Bacteria</taxon>
        <taxon>Bacillati</taxon>
        <taxon>Actinomycetota</taxon>
        <taxon>Actinomycetes</taxon>
        <taxon>Micrococcales</taxon>
        <taxon>Demequinaceae</taxon>
        <taxon>Demequina</taxon>
    </lineage>
</organism>
<proteinExistence type="inferred from homology"/>
<evidence type="ECO:0000313" key="8">
    <source>
        <dbReference type="Proteomes" id="UP000652354"/>
    </source>
</evidence>
<dbReference type="PROSITE" id="PS51355">
    <property type="entry name" value="GLUTATHIONE_PEROXID_3"/>
    <property type="match status" value="1"/>
</dbReference>
<feature type="domain" description="Thioredoxin" evidence="6">
    <location>
        <begin position="1"/>
        <end position="160"/>
    </location>
</feature>
<evidence type="ECO:0000256" key="1">
    <source>
        <dbReference type="ARBA" id="ARBA00006926"/>
    </source>
</evidence>
<dbReference type="PRINTS" id="PR01011">
    <property type="entry name" value="GLUTPROXDASE"/>
</dbReference>
<evidence type="ECO:0000256" key="2">
    <source>
        <dbReference type="ARBA" id="ARBA00022559"/>
    </source>
</evidence>
<protein>
    <recommendedName>
        <fullName evidence="5">Glutathione peroxidase</fullName>
    </recommendedName>
</protein>
<dbReference type="EMBL" id="BONR01000004">
    <property type="protein sequence ID" value="GIG55087.1"/>
    <property type="molecule type" value="Genomic_DNA"/>
</dbReference>
<comment type="similarity">
    <text evidence="1 5">Belongs to the glutathione peroxidase family.</text>
</comment>
<feature type="active site" evidence="4">
    <location>
        <position position="36"/>
    </location>
</feature>
<name>A0A919Q2K9_9MICO</name>
<dbReference type="InterPro" id="IPR000889">
    <property type="entry name" value="Glutathione_peroxidase"/>
</dbReference>
<dbReference type="Pfam" id="PF00255">
    <property type="entry name" value="GSHPx"/>
    <property type="match status" value="1"/>
</dbReference>
<dbReference type="GO" id="GO:0034599">
    <property type="term" value="P:cellular response to oxidative stress"/>
    <property type="evidence" value="ECO:0007669"/>
    <property type="project" value="TreeGrafter"/>
</dbReference>
<evidence type="ECO:0000256" key="4">
    <source>
        <dbReference type="PIRSR" id="PIRSR000303-1"/>
    </source>
</evidence>
<evidence type="ECO:0000313" key="7">
    <source>
        <dbReference type="EMBL" id="GIG55087.1"/>
    </source>
</evidence>
<dbReference type="RefSeq" id="WP_203656242.1">
    <property type="nucleotide sequence ID" value="NZ_BONR01000004.1"/>
</dbReference>
<dbReference type="InterPro" id="IPR029760">
    <property type="entry name" value="GPX_CS"/>
</dbReference>
<dbReference type="GO" id="GO:0004601">
    <property type="term" value="F:peroxidase activity"/>
    <property type="evidence" value="ECO:0007669"/>
    <property type="project" value="UniProtKB-KW"/>
</dbReference>
<keyword evidence="2 5" id="KW-0575">Peroxidase</keyword>
<dbReference type="InterPro" id="IPR013766">
    <property type="entry name" value="Thioredoxin_domain"/>
</dbReference>